<dbReference type="Pfam" id="PF00571">
    <property type="entry name" value="CBS"/>
    <property type="match status" value="2"/>
</dbReference>
<dbReference type="STRING" id="384616.Pisl_0253"/>
<name>A1RR51_PYRIL</name>
<dbReference type="SUPFAM" id="SSF54631">
    <property type="entry name" value="CBS-domain pair"/>
    <property type="match status" value="1"/>
</dbReference>
<dbReference type="InterPro" id="IPR000644">
    <property type="entry name" value="CBS_dom"/>
</dbReference>
<keyword evidence="5" id="KW-1185">Reference proteome</keyword>
<dbReference type="CDD" id="cd09836">
    <property type="entry name" value="CBS_pair_arch"/>
    <property type="match status" value="1"/>
</dbReference>
<feature type="domain" description="CBS" evidence="3">
    <location>
        <begin position="72"/>
        <end position="132"/>
    </location>
</feature>
<evidence type="ECO:0000313" key="5">
    <source>
        <dbReference type="Proteomes" id="UP000002595"/>
    </source>
</evidence>
<gene>
    <name evidence="4" type="ordered locus">Pisl_0253</name>
</gene>
<protein>
    <submittedName>
        <fullName evidence="4">Signal-transduction protein with CBS domains</fullName>
    </submittedName>
</protein>
<dbReference type="HOGENOM" id="CLU_040681_12_1_2"/>
<evidence type="ECO:0000313" key="4">
    <source>
        <dbReference type="EMBL" id="ABL87433.1"/>
    </source>
</evidence>
<evidence type="ECO:0000259" key="3">
    <source>
        <dbReference type="PROSITE" id="PS51371"/>
    </source>
</evidence>
<accession>A1RR51</accession>
<feature type="domain" description="CBS" evidence="3">
    <location>
        <begin position="9"/>
        <end position="65"/>
    </location>
</feature>
<dbReference type="Proteomes" id="UP000002595">
    <property type="component" value="Chromosome"/>
</dbReference>
<dbReference type="AlphaFoldDB" id="A1RR51"/>
<dbReference type="SMART" id="SM00116">
    <property type="entry name" value="CBS"/>
    <property type="match status" value="2"/>
</dbReference>
<dbReference type="PROSITE" id="PS51371">
    <property type="entry name" value="CBS"/>
    <property type="match status" value="2"/>
</dbReference>
<dbReference type="InterPro" id="IPR046342">
    <property type="entry name" value="CBS_dom_sf"/>
</dbReference>
<dbReference type="OrthoDB" id="43333at2157"/>
<dbReference type="RefSeq" id="WP_011762010.1">
    <property type="nucleotide sequence ID" value="NC_008701.1"/>
</dbReference>
<reference evidence="4" key="1">
    <citation type="submission" date="2006-12" db="EMBL/GenBank/DDBJ databases">
        <title>Complete sequence of Pyrobaculum islandicum DSM 4184.</title>
        <authorList>
            <person name="Copeland A."/>
            <person name="Lucas S."/>
            <person name="Lapidus A."/>
            <person name="Barry K."/>
            <person name="Detter J.C."/>
            <person name="Glavina del Rio T."/>
            <person name="Dalin E."/>
            <person name="Tice H."/>
            <person name="Pitluck S."/>
            <person name="Meincke L."/>
            <person name="Brettin T."/>
            <person name="Bruce D."/>
            <person name="Han C."/>
            <person name="Tapia R."/>
            <person name="Gilna P."/>
            <person name="Schmutz J."/>
            <person name="Larimer F."/>
            <person name="Land M."/>
            <person name="Hauser L."/>
            <person name="Kyrpides N."/>
            <person name="Mikhailova N."/>
            <person name="Cozen A.E."/>
            <person name="Fitz-Gibbon S.T."/>
            <person name="House C.H."/>
            <person name="Saltikov C."/>
            <person name="Lowe T."/>
            <person name="Richardson P."/>
        </authorList>
    </citation>
    <scope>NUCLEOTIDE SEQUENCE [LARGE SCALE GENOMIC DNA]</scope>
    <source>
        <strain evidence="4">DSM 4184</strain>
    </source>
</reference>
<organism evidence="4 5">
    <name type="scientific">Pyrobaculum islandicum (strain DSM 4184 / JCM 9189 / GEO3)</name>
    <dbReference type="NCBI Taxonomy" id="384616"/>
    <lineage>
        <taxon>Archaea</taxon>
        <taxon>Thermoproteota</taxon>
        <taxon>Thermoprotei</taxon>
        <taxon>Thermoproteales</taxon>
        <taxon>Thermoproteaceae</taxon>
        <taxon>Pyrobaculum</taxon>
    </lineage>
</organism>
<dbReference type="EMBL" id="CP000504">
    <property type="protein sequence ID" value="ABL87433.1"/>
    <property type="molecule type" value="Genomic_DNA"/>
</dbReference>
<dbReference type="eggNOG" id="arCOG00606">
    <property type="taxonomic scope" value="Archaea"/>
</dbReference>
<evidence type="ECO:0000256" key="2">
    <source>
        <dbReference type="PROSITE-ProRule" id="PRU00703"/>
    </source>
</evidence>
<dbReference type="PANTHER" id="PTHR43080">
    <property type="entry name" value="CBS DOMAIN-CONTAINING PROTEIN CBSX3, MITOCHONDRIAL"/>
    <property type="match status" value="1"/>
</dbReference>
<evidence type="ECO:0000256" key="1">
    <source>
        <dbReference type="ARBA" id="ARBA00023122"/>
    </source>
</evidence>
<dbReference type="InterPro" id="IPR051257">
    <property type="entry name" value="Diverse_CBS-Domain"/>
</dbReference>
<dbReference type="KEGG" id="pis:Pisl_0253"/>
<sequence>MGDRVKYYIKREPITVPPGTTLKEAVEIMARNNIGLVVIVDQSRRPIGVLSERDVIRALAAGKSLNTPVEEVGTIGNLLTVRKDDDIYTAVKAMRSRGIRHIIVVNEDGTIAGVLSIRDIVEDRALKAIGDKIWWPPPEE</sequence>
<proteinExistence type="predicted"/>
<dbReference type="GeneID" id="4617397"/>
<keyword evidence="1 2" id="KW-0129">CBS domain</keyword>
<dbReference type="Gene3D" id="3.10.580.10">
    <property type="entry name" value="CBS-domain"/>
    <property type="match status" value="1"/>
</dbReference>
<dbReference type="PANTHER" id="PTHR43080:SF2">
    <property type="entry name" value="CBS DOMAIN-CONTAINING PROTEIN"/>
    <property type="match status" value="1"/>
</dbReference>